<feature type="domain" description="Protein kinase" evidence="1">
    <location>
        <begin position="13"/>
        <end position="258"/>
    </location>
</feature>
<dbReference type="InterPro" id="IPR001245">
    <property type="entry name" value="Ser-Thr/Tyr_kinase_cat_dom"/>
</dbReference>
<protein>
    <recommendedName>
        <fullName evidence="1">Protein kinase domain-containing protein</fullName>
    </recommendedName>
</protein>
<reference evidence="2 3" key="1">
    <citation type="journal article" date="2006" name="Science">
        <title>The genome of black cottonwood, Populus trichocarpa (Torr. &amp; Gray).</title>
        <authorList>
            <person name="Tuskan G.A."/>
            <person name="Difazio S."/>
            <person name="Jansson S."/>
            <person name="Bohlmann J."/>
            <person name="Grigoriev I."/>
            <person name="Hellsten U."/>
            <person name="Putnam N."/>
            <person name="Ralph S."/>
            <person name="Rombauts S."/>
            <person name="Salamov A."/>
            <person name="Schein J."/>
            <person name="Sterck L."/>
            <person name="Aerts A."/>
            <person name="Bhalerao R.R."/>
            <person name="Bhalerao R.P."/>
            <person name="Blaudez D."/>
            <person name="Boerjan W."/>
            <person name="Brun A."/>
            <person name="Brunner A."/>
            <person name="Busov V."/>
            <person name="Campbell M."/>
            <person name="Carlson J."/>
            <person name="Chalot M."/>
            <person name="Chapman J."/>
            <person name="Chen G.L."/>
            <person name="Cooper D."/>
            <person name="Coutinho P.M."/>
            <person name="Couturier J."/>
            <person name="Covert S."/>
            <person name="Cronk Q."/>
            <person name="Cunningham R."/>
            <person name="Davis J."/>
            <person name="Degroeve S."/>
            <person name="Dejardin A."/>
            <person name="Depamphilis C."/>
            <person name="Detter J."/>
            <person name="Dirks B."/>
            <person name="Dubchak I."/>
            <person name="Duplessis S."/>
            <person name="Ehlting J."/>
            <person name="Ellis B."/>
            <person name="Gendler K."/>
            <person name="Goodstein D."/>
            <person name="Gribskov M."/>
            <person name="Grimwood J."/>
            <person name="Groover A."/>
            <person name="Gunter L."/>
            <person name="Hamberger B."/>
            <person name="Heinze B."/>
            <person name="Helariutta Y."/>
            <person name="Henrissat B."/>
            <person name="Holligan D."/>
            <person name="Holt R."/>
            <person name="Huang W."/>
            <person name="Islam-Faridi N."/>
            <person name="Jones S."/>
            <person name="Jones-Rhoades M."/>
            <person name="Jorgensen R."/>
            <person name="Joshi C."/>
            <person name="Kangasjarvi J."/>
            <person name="Karlsson J."/>
            <person name="Kelleher C."/>
            <person name="Kirkpatrick R."/>
            <person name="Kirst M."/>
            <person name="Kohler A."/>
            <person name="Kalluri U."/>
            <person name="Larimer F."/>
            <person name="Leebens-Mack J."/>
            <person name="Leple J.C."/>
            <person name="Locascio P."/>
            <person name="Lou Y."/>
            <person name="Lucas S."/>
            <person name="Martin F."/>
            <person name="Montanini B."/>
            <person name="Napoli C."/>
            <person name="Nelson D.R."/>
            <person name="Nelson C."/>
            <person name="Nieminen K."/>
            <person name="Nilsson O."/>
            <person name="Pereda V."/>
            <person name="Peter G."/>
            <person name="Philippe R."/>
            <person name="Pilate G."/>
            <person name="Poliakov A."/>
            <person name="Razumovskaya J."/>
            <person name="Richardson P."/>
            <person name="Rinaldi C."/>
            <person name="Ritland K."/>
            <person name="Rouze P."/>
            <person name="Ryaboy D."/>
            <person name="Schmutz J."/>
            <person name="Schrader J."/>
            <person name="Segerman B."/>
            <person name="Shin H."/>
            <person name="Siddiqui A."/>
            <person name="Sterky F."/>
            <person name="Terry A."/>
            <person name="Tsai C.J."/>
            <person name="Uberbacher E."/>
            <person name="Unneberg P."/>
            <person name="Vahala J."/>
            <person name="Wall K."/>
            <person name="Wessler S."/>
            <person name="Yang G."/>
            <person name="Yin T."/>
            <person name="Douglas C."/>
            <person name="Marra M."/>
            <person name="Sandberg G."/>
            <person name="Van de Peer Y."/>
            <person name="Rokhsar D."/>
        </authorList>
    </citation>
    <scope>NUCLEOTIDE SEQUENCE [LARGE SCALE GENOMIC DNA]</scope>
    <source>
        <strain evidence="3">cv. Nisqually</strain>
    </source>
</reference>
<dbReference type="GO" id="GO:0004672">
    <property type="term" value="F:protein kinase activity"/>
    <property type="evidence" value="ECO:0007669"/>
    <property type="project" value="InterPro"/>
</dbReference>
<dbReference type="InterPro" id="IPR000719">
    <property type="entry name" value="Prot_kinase_dom"/>
</dbReference>
<name>A0A2K1ZDC9_POPTR</name>
<dbReference type="InParanoid" id="A0A2K1ZDC9"/>
<evidence type="ECO:0000313" key="3">
    <source>
        <dbReference type="Proteomes" id="UP000006729"/>
    </source>
</evidence>
<dbReference type="Proteomes" id="UP000006729">
    <property type="component" value="Chromosome 8"/>
</dbReference>
<evidence type="ECO:0000313" key="2">
    <source>
        <dbReference type="EMBL" id="PNT23289.2"/>
    </source>
</evidence>
<accession>A0A2K1ZDC9</accession>
<dbReference type="Gene3D" id="3.30.200.20">
    <property type="entry name" value="Phosphorylase Kinase, domain 1"/>
    <property type="match status" value="1"/>
</dbReference>
<dbReference type="Pfam" id="PF07714">
    <property type="entry name" value="PK_Tyr_Ser-Thr"/>
    <property type="match status" value="1"/>
</dbReference>
<dbReference type="GO" id="GO:0005524">
    <property type="term" value="F:ATP binding"/>
    <property type="evidence" value="ECO:0007669"/>
    <property type="project" value="InterPro"/>
</dbReference>
<dbReference type="EMBL" id="CM009297">
    <property type="protein sequence ID" value="PNT23289.2"/>
    <property type="molecule type" value="Genomic_DNA"/>
</dbReference>
<dbReference type="Gene3D" id="1.10.510.10">
    <property type="entry name" value="Transferase(Phosphotransferase) domain 1"/>
    <property type="match status" value="1"/>
</dbReference>
<dbReference type="PANTHER" id="PTHR48008:SF6">
    <property type="entry name" value="LEUCINE-RICH REPEAT RECEPTOR-LIKE PROTEIN KINASE IMK3-RELATED"/>
    <property type="match status" value="1"/>
</dbReference>
<gene>
    <name evidence="2" type="ORF">POPTR_008G073900</name>
</gene>
<sequence>MGQWFFTADDLLCAAAEIMGKSTYGTVYKTTLKDGNQVAVKRLREKISKGQKEFENEVDVLGKIRHPSLLALRASRGPDTPIDWQTRMQRAQGMTRGLFYLHDNENIIHGNLVSSNVLLDEHKNAKIADYGLSRLMTAAANTNVIATAEALGYQAPELSKLKIAKTQKQMCTALECTLELLTGKSPGEPMNGVDLPQRIASIVKEEWTNEVFVLELMKDASIIGDKLLTTLKLALHCGDPSPSTRPEVQQVLSNWKRLDQRQL</sequence>
<dbReference type="SUPFAM" id="SSF56112">
    <property type="entry name" value="Protein kinase-like (PK-like)"/>
    <property type="match status" value="1"/>
</dbReference>
<keyword evidence="3" id="KW-1185">Reference proteome</keyword>
<dbReference type="InterPro" id="IPR052451">
    <property type="entry name" value="Ser/Thr_kinase-like"/>
</dbReference>
<dbReference type="InterPro" id="IPR011009">
    <property type="entry name" value="Kinase-like_dom_sf"/>
</dbReference>
<evidence type="ECO:0000259" key="1">
    <source>
        <dbReference type="PROSITE" id="PS50011"/>
    </source>
</evidence>
<proteinExistence type="predicted"/>
<dbReference type="AlphaFoldDB" id="A0A2K1ZDC9"/>
<dbReference type="PROSITE" id="PS50011">
    <property type="entry name" value="PROTEIN_KINASE_DOM"/>
    <property type="match status" value="1"/>
</dbReference>
<organism evidence="2 3">
    <name type="scientific">Populus trichocarpa</name>
    <name type="common">Western balsam poplar</name>
    <name type="synonym">Populus balsamifera subsp. trichocarpa</name>
    <dbReference type="NCBI Taxonomy" id="3694"/>
    <lineage>
        <taxon>Eukaryota</taxon>
        <taxon>Viridiplantae</taxon>
        <taxon>Streptophyta</taxon>
        <taxon>Embryophyta</taxon>
        <taxon>Tracheophyta</taxon>
        <taxon>Spermatophyta</taxon>
        <taxon>Magnoliopsida</taxon>
        <taxon>eudicotyledons</taxon>
        <taxon>Gunneridae</taxon>
        <taxon>Pentapetalae</taxon>
        <taxon>rosids</taxon>
        <taxon>fabids</taxon>
        <taxon>Malpighiales</taxon>
        <taxon>Salicaceae</taxon>
        <taxon>Saliceae</taxon>
        <taxon>Populus</taxon>
    </lineage>
</organism>
<dbReference type="PANTHER" id="PTHR48008">
    <property type="entry name" value="LEUCINE-RICH REPEAT RECEPTOR-LIKE PROTEIN KINASE IMK3-RELATED"/>
    <property type="match status" value="1"/>
</dbReference>
<dbReference type="Pfam" id="PF00069">
    <property type="entry name" value="Pkinase"/>
    <property type="match status" value="1"/>
</dbReference>